<dbReference type="Proteomes" id="UP000251993">
    <property type="component" value="Chromosome"/>
</dbReference>
<sequence length="184" mass="21315">MPITYTTAQSDEDLRQIMALQRQNLYKNTPATYQQDQGFTTVEHSFEVLKQMNDALPQIIAKDGDTLAGYALVMPRTFGQLVPELVPMFDIVAELDWQGKRIGDYRFYVMGQICVAESHRGQGIFDGLYTAHKEHFSPDFELCVTEVAVRNTRSQRAHERVGFRTIYTYEDYTDVWNVVVWDWS</sequence>
<dbReference type="Pfam" id="PF00583">
    <property type="entry name" value="Acetyltransf_1"/>
    <property type="match status" value="1"/>
</dbReference>
<feature type="domain" description="N-acetyltransferase" evidence="1">
    <location>
        <begin position="3"/>
        <end position="182"/>
    </location>
</feature>
<dbReference type="KEGG" id="run:DR864_01295"/>
<dbReference type="RefSeq" id="WP_114070108.1">
    <property type="nucleotide sequence ID" value="NZ_CP030850.1"/>
</dbReference>
<protein>
    <submittedName>
        <fullName evidence="2">GNAT family N-acetyltransferase</fullName>
    </submittedName>
</protein>
<reference evidence="2 3" key="1">
    <citation type="submission" date="2018-07" db="EMBL/GenBank/DDBJ databases">
        <title>Genome sequencing of Runella.</title>
        <authorList>
            <person name="Baek M.-G."/>
            <person name="Yi H."/>
        </authorList>
    </citation>
    <scope>NUCLEOTIDE SEQUENCE [LARGE SCALE GENOMIC DNA]</scope>
    <source>
        <strain evidence="2 3">HYN0085</strain>
    </source>
</reference>
<keyword evidence="2" id="KW-0808">Transferase</keyword>
<dbReference type="SUPFAM" id="SSF55729">
    <property type="entry name" value="Acyl-CoA N-acyltransferases (Nat)"/>
    <property type="match status" value="1"/>
</dbReference>
<evidence type="ECO:0000259" key="1">
    <source>
        <dbReference type="PROSITE" id="PS51186"/>
    </source>
</evidence>
<dbReference type="PROSITE" id="PS51186">
    <property type="entry name" value="GNAT"/>
    <property type="match status" value="1"/>
</dbReference>
<dbReference type="EMBL" id="CP030850">
    <property type="protein sequence ID" value="AXE21364.1"/>
    <property type="molecule type" value="Genomic_DNA"/>
</dbReference>
<dbReference type="InterPro" id="IPR016181">
    <property type="entry name" value="Acyl_CoA_acyltransferase"/>
</dbReference>
<dbReference type="GO" id="GO:0016747">
    <property type="term" value="F:acyltransferase activity, transferring groups other than amino-acyl groups"/>
    <property type="evidence" value="ECO:0007669"/>
    <property type="project" value="InterPro"/>
</dbReference>
<dbReference type="OrthoDB" id="5109343at2"/>
<evidence type="ECO:0000313" key="2">
    <source>
        <dbReference type="EMBL" id="AXE21364.1"/>
    </source>
</evidence>
<accession>A0A344TRU3</accession>
<keyword evidence="3" id="KW-1185">Reference proteome</keyword>
<dbReference type="Gene3D" id="3.40.630.30">
    <property type="match status" value="1"/>
</dbReference>
<organism evidence="2 3">
    <name type="scientific">Runella rosea</name>
    <dbReference type="NCBI Taxonomy" id="2259595"/>
    <lineage>
        <taxon>Bacteria</taxon>
        <taxon>Pseudomonadati</taxon>
        <taxon>Bacteroidota</taxon>
        <taxon>Cytophagia</taxon>
        <taxon>Cytophagales</taxon>
        <taxon>Spirosomataceae</taxon>
        <taxon>Runella</taxon>
    </lineage>
</organism>
<evidence type="ECO:0000313" key="3">
    <source>
        <dbReference type="Proteomes" id="UP000251993"/>
    </source>
</evidence>
<gene>
    <name evidence="2" type="ORF">DR864_01295</name>
</gene>
<proteinExistence type="predicted"/>
<dbReference type="InterPro" id="IPR000182">
    <property type="entry name" value="GNAT_dom"/>
</dbReference>
<dbReference type="AlphaFoldDB" id="A0A344TRU3"/>
<name>A0A344TRU3_9BACT</name>